<dbReference type="FunFam" id="2.10.25.10:FF:000294">
    <property type="entry name" value="Delta-like protein"/>
    <property type="match status" value="1"/>
</dbReference>
<feature type="domain" description="EGF-like" evidence="19">
    <location>
        <begin position="165"/>
        <end position="200"/>
    </location>
</feature>
<dbReference type="PROSITE" id="PS00022">
    <property type="entry name" value="EGF_1"/>
    <property type="match status" value="9"/>
</dbReference>
<evidence type="ECO:0000256" key="12">
    <source>
        <dbReference type="ARBA" id="ARBA00023157"/>
    </source>
</evidence>
<evidence type="ECO:0000256" key="15">
    <source>
        <dbReference type="PROSITE-ProRule" id="PRU00377"/>
    </source>
</evidence>
<proteinExistence type="predicted"/>
<dbReference type="SMART" id="SM00181">
    <property type="entry name" value="EGF"/>
    <property type="match status" value="9"/>
</dbReference>
<comment type="function">
    <text evidence="16">Putative Notch ligand involved in the mediation of Notch signaling.</text>
</comment>
<dbReference type="Gene3D" id="2.10.25.10">
    <property type="entry name" value="Laminin"/>
    <property type="match status" value="8"/>
</dbReference>
<dbReference type="InterPro" id="IPR011651">
    <property type="entry name" value="Notch_ligand_N"/>
</dbReference>
<evidence type="ECO:0000256" key="16">
    <source>
        <dbReference type="RuleBase" id="RU280815"/>
    </source>
</evidence>
<feature type="disulfide bond" evidence="14">
    <location>
        <begin position="261"/>
        <end position="270"/>
    </location>
</feature>
<dbReference type="PROSITE" id="PS51051">
    <property type="entry name" value="DSL"/>
    <property type="match status" value="1"/>
</dbReference>
<feature type="compositionally biased region" description="Basic and acidic residues" evidence="17">
    <location>
        <begin position="745"/>
        <end position="762"/>
    </location>
</feature>
<keyword evidence="9" id="KW-0914">Notch signaling pathway</keyword>
<keyword evidence="2 16" id="KW-0217">Developmental protein</keyword>
<name>A0A158Q7E6_9BILA</name>
<keyword evidence="8" id="KW-0832">Ubl conjugation</keyword>
<dbReference type="CDD" id="cd00054">
    <property type="entry name" value="EGF_CA"/>
    <property type="match status" value="7"/>
</dbReference>
<evidence type="ECO:0000259" key="19">
    <source>
        <dbReference type="PROSITE" id="PS50026"/>
    </source>
</evidence>
<accession>A0A158Q7E6</accession>
<dbReference type="GO" id="GO:0032991">
    <property type="term" value="C:protein-containing complex"/>
    <property type="evidence" value="ECO:0007669"/>
    <property type="project" value="TreeGrafter"/>
</dbReference>
<evidence type="ECO:0000256" key="6">
    <source>
        <dbReference type="ARBA" id="ARBA00022737"/>
    </source>
</evidence>
<keyword evidence="6 16" id="KW-0677">Repeat</keyword>
<keyword evidence="13" id="KW-0325">Glycoprotein</keyword>
<reference evidence="22" key="1">
    <citation type="submission" date="2016-04" db="UniProtKB">
        <authorList>
            <consortium name="WormBaseParasite"/>
        </authorList>
    </citation>
    <scope>IDENTIFICATION</scope>
</reference>
<evidence type="ECO:0000256" key="17">
    <source>
        <dbReference type="SAM" id="MobiDB-lite"/>
    </source>
</evidence>
<evidence type="ECO:0000256" key="4">
    <source>
        <dbReference type="ARBA" id="ARBA00022692"/>
    </source>
</evidence>
<dbReference type="GO" id="GO:0005509">
    <property type="term" value="F:calcium ion binding"/>
    <property type="evidence" value="ECO:0007669"/>
    <property type="project" value="InterPro"/>
</dbReference>
<feature type="transmembrane region" description="Helical" evidence="18">
    <location>
        <begin position="562"/>
        <end position="583"/>
    </location>
</feature>
<dbReference type="FunFam" id="2.10.25.10:FF:000095">
    <property type="entry name" value="Notch, isoform B"/>
    <property type="match status" value="1"/>
</dbReference>
<evidence type="ECO:0000256" key="9">
    <source>
        <dbReference type="ARBA" id="ARBA00022976"/>
    </source>
</evidence>
<evidence type="ECO:0000256" key="14">
    <source>
        <dbReference type="PROSITE-ProRule" id="PRU00076"/>
    </source>
</evidence>
<dbReference type="FunFam" id="2.10.25.10:FF:000472">
    <property type="entry name" value="Uncharacterized protein, isoform A"/>
    <property type="match status" value="1"/>
</dbReference>
<feature type="disulfide bond" evidence="14">
    <location>
        <begin position="514"/>
        <end position="523"/>
    </location>
</feature>
<evidence type="ECO:0000256" key="2">
    <source>
        <dbReference type="ARBA" id="ARBA00022473"/>
    </source>
</evidence>
<dbReference type="FunFam" id="2.10.25.10:FF:000064">
    <property type="entry name" value="Delta-like protein"/>
    <property type="match status" value="1"/>
</dbReference>
<dbReference type="PROSITE" id="PS01187">
    <property type="entry name" value="EGF_CA"/>
    <property type="match status" value="1"/>
</dbReference>
<feature type="disulfide bond" evidence="15">
    <location>
        <begin position="140"/>
        <end position="152"/>
    </location>
</feature>
<feature type="domain" description="EGF-like" evidence="19">
    <location>
        <begin position="449"/>
        <end position="486"/>
    </location>
</feature>
<dbReference type="SUPFAM" id="SSF57196">
    <property type="entry name" value="EGF/Laminin"/>
    <property type="match status" value="5"/>
</dbReference>
<comment type="subcellular location">
    <subcellularLocation>
        <location evidence="1 16">Membrane</location>
        <topology evidence="1 16">Single-pass type I membrane protein</topology>
    </subcellularLocation>
</comment>
<feature type="domain" description="EGF-like" evidence="19">
    <location>
        <begin position="373"/>
        <end position="408"/>
    </location>
</feature>
<dbReference type="Pfam" id="PF00008">
    <property type="entry name" value="EGF"/>
    <property type="match status" value="5"/>
</dbReference>
<dbReference type="Pfam" id="PF21700">
    <property type="entry name" value="EGF_DL_JAG"/>
    <property type="match status" value="1"/>
</dbReference>
<evidence type="ECO:0000313" key="22">
    <source>
        <dbReference type="WBParaSite" id="EEL_0000440501-mRNA-1"/>
    </source>
</evidence>
<dbReference type="PROSITE" id="PS01186">
    <property type="entry name" value="EGF_2"/>
    <property type="match status" value="7"/>
</dbReference>
<feature type="domain" description="EGF-like" evidence="19">
    <location>
        <begin position="312"/>
        <end position="348"/>
    </location>
</feature>
<dbReference type="InterPro" id="IPR001774">
    <property type="entry name" value="DSL"/>
</dbReference>
<evidence type="ECO:0000259" key="20">
    <source>
        <dbReference type="PROSITE" id="PS51051"/>
    </source>
</evidence>
<evidence type="ECO:0000256" key="5">
    <source>
        <dbReference type="ARBA" id="ARBA00022729"/>
    </source>
</evidence>
<evidence type="ECO:0000256" key="1">
    <source>
        <dbReference type="ARBA" id="ARBA00004479"/>
    </source>
</evidence>
<dbReference type="FunFam" id="2.10.25.10:FF:000143">
    <property type="entry name" value="Protein crumbs 1"/>
    <property type="match status" value="1"/>
</dbReference>
<dbReference type="PANTHER" id="PTHR24049:SF36">
    <property type="entry name" value="DELTA-LIKE PROTEIN 1 ISOFORM X1"/>
    <property type="match status" value="1"/>
</dbReference>
<comment type="caution">
    <text evidence="14">Lacks conserved residue(s) required for the propagation of feature annotation.</text>
</comment>
<feature type="disulfide bond" evidence="15">
    <location>
        <begin position="127"/>
        <end position="136"/>
    </location>
</feature>
<dbReference type="InterPro" id="IPR009030">
    <property type="entry name" value="Growth_fac_rcpt_cys_sf"/>
</dbReference>
<feature type="disulfide bond" evidence="14">
    <location>
        <begin position="300"/>
        <end position="309"/>
    </location>
</feature>
<dbReference type="SMART" id="SM00051">
    <property type="entry name" value="DSL"/>
    <property type="match status" value="1"/>
</dbReference>
<organism evidence="21 22">
    <name type="scientific">Elaeophora elaphi</name>
    <dbReference type="NCBI Taxonomy" id="1147741"/>
    <lineage>
        <taxon>Eukaryota</taxon>
        <taxon>Metazoa</taxon>
        <taxon>Ecdysozoa</taxon>
        <taxon>Nematoda</taxon>
        <taxon>Chromadorea</taxon>
        <taxon>Rhabditida</taxon>
        <taxon>Spirurina</taxon>
        <taxon>Spiruromorpha</taxon>
        <taxon>Filarioidea</taxon>
        <taxon>Onchocercidae</taxon>
        <taxon>Elaeophora</taxon>
    </lineage>
</organism>
<keyword evidence="10 16" id="KW-1133">Transmembrane helix</keyword>
<feature type="domain" description="EGF-like" evidence="19">
    <location>
        <begin position="488"/>
        <end position="524"/>
    </location>
</feature>
<dbReference type="PROSITE" id="PS00010">
    <property type="entry name" value="ASX_HYDROXYL"/>
    <property type="match status" value="2"/>
</dbReference>
<dbReference type="SUPFAM" id="SSF57184">
    <property type="entry name" value="Growth factor receptor domain"/>
    <property type="match status" value="1"/>
</dbReference>
<dbReference type="Pfam" id="PF01414">
    <property type="entry name" value="DSL"/>
    <property type="match status" value="1"/>
</dbReference>
<feature type="disulfide bond" evidence="15">
    <location>
        <begin position="160"/>
        <end position="169"/>
    </location>
</feature>
<dbReference type="FunFam" id="2.10.25.10:FF:000018">
    <property type="entry name" value="Delta-like 1"/>
    <property type="match status" value="1"/>
</dbReference>
<dbReference type="PRINTS" id="PR00010">
    <property type="entry name" value="EGFBLOOD"/>
</dbReference>
<evidence type="ECO:0000313" key="21">
    <source>
        <dbReference type="Proteomes" id="UP000050640"/>
    </source>
</evidence>
<feature type="disulfide bond" evidence="14">
    <location>
        <begin position="476"/>
        <end position="485"/>
    </location>
</feature>
<dbReference type="InterPro" id="IPR000742">
    <property type="entry name" value="EGF"/>
</dbReference>
<evidence type="ECO:0000256" key="13">
    <source>
        <dbReference type="ARBA" id="ARBA00023180"/>
    </source>
</evidence>
<dbReference type="PANTHER" id="PTHR24049">
    <property type="entry name" value="CRUMBS FAMILY MEMBER"/>
    <property type="match status" value="1"/>
</dbReference>
<dbReference type="InterPro" id="IPR001881">
    <property type="entry name" value="EGF-like_Ca-bd_dom"/>
</dbReference>
<protein>
    <recommendedName>
        <fullName evidence="16">Delta-like protein</fullName>
    </recommendedName>
</protein>
<dbReference type="GO" id="GO:0007219">
    <property type="term" value="P:Notch signaling pathway"/>
    <property type="evidence" value="ECO:0007669"/>
    <property type="project" value="UniProtKB-KW"/>
</dbReference>
<dbReference type="InterPro" id="IPR013032">
    <property type="entry name" value="EGF-like_CS"/>
</dbReference>
<keyword evidence="7" id="KW-0221">Differentiation</keyword>
<dbReference type="WBParaSite" id="EEL_0000440501-mRNA-1">
    <property type="protein sequence ID" value="EEL_0000440501-mRNA-1"/>
    <property type="gene ID" value="EEL_0000440501"/>
</dbReference>
<dbReference type="Gene3D" id="2.10.25.140">
    <property type="match status" value="1"/>
</dbReference>
<dbReference type="GO" id="GO:0045197">
    <property type="term" value="P:establishment or maintenance of epithelial cell apical/basal polarity"/>
    <property type="evidence" value="ECO:0007669"/>
    <property type="project" value="TreeGrafter"/>
</dbReference>
<feature type="domain" description="EGF-like" evidence="19">
    <location>
        <begin position="273"/>
        <end position="310"/>
    </location>
</feature>
<evidence type="ECO:0000256" key="11">
    <source>
        <dbReference type="ARBA" id="ARBA00023136"/>
    </source>
</evidence>
<keyword evidence="12 14" id="KW-1015">Disulfide bond</keyword>
<evidence type="ECO:0000256" key="8">
    <source>
        <dbReference type="ARBA" id="ARBA00022843"/>
    </source>
</evidence>
<feature type="compositionally biased region" description="Polar residues" evidence="17">
    <location>
        <begin position="732"/>
        <end position="741"/>
    </location>
</feature>
<dbReference type="Gene3D" id="2.60.40.3510">
    <property type="match status" value="1"/>
</dbReference>
<feature type="domain" description="EGF-like" evidence="19">
    <location>
        <begin position="410"/>
        <end position="447"/>
    </location>
</feature>
<feature type="region of interest" description="Disordered" evidence="17">
    <location>
        <begin position="732"/>
        <end position="768"/>
    </location>
</feature>
<feature type="domain" description="DSL" evidence="20">
    <location>
        <begin position="125"/>
        <end position="169"/>
    </location>
</feature>
<feature type="disulfide bond" evidence="14">
    <location>
        <begin position="398"/>
        <end position="407"/>
    </location>
</feature>
<dbReference type="SMART" id="SM00179">
    <property type="entry name" value="EGF_CA"/>
    <property type="match status" value="7"/>
</dbReference>
<dbReference type="Pfam" id="PF07657">
    <property type="entry name" value="MNNL"/>
    <property type="match status" value="1"/>
</dbReference>
<keyword evidence="11 16" id="KW-0472">Membrane</keyword>
<feature type="disulfide bond" evidence="14">
    <location>
        <begin position="338"/>
        <end position="347"/>
    </location>
</feature>
<evidence type="ECO:0000256" key="3">
    <source>
        <dbReference type="ARBA" id="ARBA00022536"/>
    </source>
</evidence>
<keyword evidence="5 16" id="KW-0732">Signal</keyword>
<keyword evidence="21" id="KW-1185">Reference proteome</keyword>
<dbReference type="GO" id="GO:0030154">
    <property type="term" value="P:cell differentiation"/>
    <property type="evidence" value="ECO:0007669"/>
    <property type="project" value="UniProtKB-KW"/>
</dbReference>
<feature type="disulfide bond" evidence="14">
    <location>
        <begin position="437"/>
        <end position="446"/>
    </location>
</feature>
<dbReference type="STRING" id="1147741.A0A158Q7E6"/>
<dbReference type="Proteomes" id="UP000050640">
    <property type="component" value="Unplaced"/>
</dbReference>
<sequence>LQCSCAGSFEIRLISLTVGSEEEFRPELRICLKHFEKRISYNGECIFGEVTLDAERLRNGTKIEFQFGWPESFTLITEAWRTTGSLKKLISHDGFQRESIPSGQNWIEETLTGTNGFQMRIAYRITCASYYYGPRCLTFCQPMSSTVGHFQCTSNGSLACAVGWEGPSCDIARCDNCVYGACDRPGSCRCKTGWTGPNCDQCVRYPGCKHGTCKQPNQCICDEGWGGHFCNEDLNYCTRHQPCRNNATCRNTGHGVYTCECPDGYTGTNCETRVQNCSLQPCLNGATCVDMLGNNYTCICPKGFTGRYCQVAASSCSDSPCQNGASCMEIRGVFSCRCLPGWTGTTCDIEIRPCDGVHCFNGQFILLQGGVLARGGCGLHKGGKCIERNGAGGYDCLCPLGFTGKHCKENSNECAQFNPCMNGGRCIDEVNNYKCQCPDGYGGTLCQDSVSACSTDPCMNGGQCIDVEGDGYYCKCRTGFTGNNCEIAEIRCNRNSCRNGGTCIDSFQGFRCICPSCFHGENCLYFKPECRPLQHYNRTRTFVVKIENEQQVSNGGLNFRDLLLALLSSCCILALMLVVVIFYRQKVAKRTSSVDPAVENDQNSRILSKYSEQKPCLSICTSPNAEISYFERDRPSGIQSMSDKKRLPPYSNREDLDYSERYAVEPTVNMRLPSLKKDVYAECCSKMDIRHSKRFDAVRSPLPTQSSEDGGSYYEEIDDELPVPKVMLQQKANNESESITINHRIAPDDASRRQPQDVHKMTDIQTNL</sequence>
<evidence type="ECO:0000256" key="10">
    <source>
        <dbReference type="ARBA" id="ARBA00022989"/>
    </source>
</evidence>
<keyword evidence="3 14" id="KW-0245">EGF-like domain</keyword>
<feature type="disulfide bond" evidence="14">
    <location>
        <begin position="190"/>
        <end position="199"/>
    </location>
</feature>
<evidence type="ECO:0000256" key="18">
    <source>
        <dbReference type="SAM" id="Phobius"/>
    </source>
</evidence>
<dbReference type="Pfam" id="PF12661">
    <property type="entry name" value="hEGF"/>
    <property type="match status" value="1"/>
</dbReference>
<evidence type="ECO:0000256" key="7">
    <source>
        <dbReference type="ARBA" id="ARBA00022782"/>
    </source>
</evidence>
<dbReference type="PROSITE" id="PS50026">
    <property type="entry name" value="EGF_3"/>
    <property type="match status" value="8"/>
</dbReference>
<dbReference type="InterPro" id="IPR018097">
    <property type="entry name" value="EGF_Ca-bd_CS"/>
</dbReference>
<keyword evidence="4 16" id="KW-0812">Transmembrane</keyword>
<dbReference type="InterPro" id="IPR051022">
    <property type="entry name" value="Notch_Cell-Fate_Det"/>
</dbReference>
<dbReference type="GO" id="GO:0007157">
    <property type="term" value="P:heterophilic cell-cell adhesion via plasma membrane cell adhesion molecules"/>
    <property type="evidence" value="ECO:0007669"/>
    <property type="project" value="TreeGrafter"/>
</dbReference>
<dbReference type="GO" id="GO:0005886">
    <property type="term" value="C:plasma membrane"/>
    <property type="evidence" value="ECO:0007669"/>
    <property type="project" value="TreeGrafter"/>
</dbReference>
<dbReference type="AlphaFoldDB" id="A0A158Q7E6"/>
<feature type="domain" description="EGF-like" evidence="19">
    <location>
        <begin position="233"/>
        <end position="271"/>
    </location>
</feature>
<dbReference type="InterPro" id="IPR000152">
    <property type="entry name" value="EGF-type_Asp/Asn_hydroxyl_site"/>
</dbReference>